<evidence type="ECO:0000313" key="5">
    <source>
        <dbReference type="EMBL" id="TNV84224.1"/>
    </source>
</evidence>
<evidence type="ECO:0000313" key="6">
    <source>
        <dbReference type="Proteomes" id="UP000785679"/>
    </source>
</evidence>
<dbReference type="PROSITE" id="PS01174">
    <property type="entry name" value="LIPASE_GDXG_SER"/>
    <property type="match status" value="1"/>
</dbReference>
<dbReference type="GO" id="GO:0004771">
    <property type="term" value="F:sterol ester esterase activity"/>
    <property type="evidence" value="ECO:0007669"/>
    <property type="project" value="TreeGrafter"/>
</dbReference>
<dbReference type="InterPro" id="IPR002168">
    <property type="entry name" value="Lipase_GDXG_HIS_AS"/>
</dbReference>
<evidence type="ECO:0000256" key="1">
    <source>
        <dbReference type="ARBA" id="ARBA00010515"/>
    </source>
</evidence>
<gene>
    <name evidence="5" type="ORF">FGO68_gene16076</name>
</gene>
<evidence type="ECO:0000259" key="4">
    <source>
        <dbReference type="Pfam" id="PF07859"/>
    </source>
</evidence>
<dbReference type="AlphaFoldDB" id="A0A8J8P134"/>
<dbReference type="PANTHER" id="PTHR23025:SF3">
    <property type="entry name" value="HORMONE-SENSITIVE LIPASE"/>
    <property type="match status" value="1"/>
</dbReference>
<dbReference type="GO" id="GO:0004806">
    <property type="term" value="F:triacylglycerol lipase activity"/>
    <property type="evidence" value="ECO:0007669"/>
    <property type="project" value="TreeGrafter"/>
</dbReference>
<comment type="caution">
    <text evidence="5">The sequence shown here is derived from an EMBL/GenBank/DDBJ whole genome shotgun (WGS) entry which is preliminary data.</text>
</comment>
<feature type="active site" evidence="3">
    <location>
        <position position="105"/>
    </location>
</feature>
<comment type="similarity">
    <text evidence="1">Belongs to the 'GDXG' lipolytic enzyme family.</text>
</comment>
<sequence length="276" mass="30911">MSFCATSRIERPLSPAATKPLDKLIIHIHGGGFISMSSSSHQNYTRIWANETGVPIFSIDYRLSPKHQFPAALNDIWQVYYYLIERGAAEFGFGKIKKLVLAGDSAGGNLVVALTVLAIKRNYRKPDGIILSYPGLNITKFDFNPSFLLSLDDPILPYPFLKLCLESYSGCTTFTDAAITENPLVSPSKASDDILKQFPPTKMLVASNDPLRDDSFRFSLRLLKLGVPCEIKEFKLMPHGFLSLNFPMWGMPEESQAGIKMGTKWLREMLEIEHSQ</sequence>
<evidence type="ECO:0000256" key="2">
    <source>
        <dbReference type="ARBA" id="ARBA00022801"/>
    </source>
</evidence>
<dbReference type="PANTHER" id="PTHR23025">
    <property type="entry name" value="TRIACYLGLYCEROL LIPASE"/>
    <property type="match status" value="1"/>
</dbReference>
<dbReference type="GO" id="GO:0005829">
    <property type="term" value="C:cytosol"/>
    <property type="evidence" value="ECO:0007669"/>
    <property type="project" value="TreeGrafter"/>
</dbReference>
<dbReference type="EMBL" id="RRYP01003013">
    <property type="protein sequence ID" value="TNV84224.1"/>
    <property type="molecule type" value="Genomic_DNA"/>
</dbReference>
<dbReference type="GO" id="GO:0019433">
    <property type="term" value="P:triglyceride catabolic process"/>
    <property type="evidence" value="ECO:0007669"/>
    <property type="project" value="TreeGrafter"/>
</dbReference>
<dbReference type="OrthoDB" id="408631at2759"/>
<dbReference type="Pfam" id="PF07859">
    <property type="entry name" value="Abhydrolase_3"/>
    <property type="match status" value="1"/>
</dbReference>
<dbReference type="PROSITE" id="PS01173">
    <property type="entry name" value="LIPASE_GDXG_HIS"/>
    <property type="match status" value="1"/>
</dbReference>
<keyword evidence="2" id="KW-0378">Hydrolase</keyword>
<dbReference type="InterPro" id="IPR013094">
    <property type="entry name" value="AB_hydrolase_3"/>
</dbReference>
<dbReference type="Proteomes" id="UP000785679">
    <property type="component" value="Unassembled WGS sequence"/>
</dbReference>
<dbReference type="InterPro" id="IPR033140">
    <property type="entry name" value="Lipase_GDXG_put_SER_AS"/>
</dbReference>
<keyword evidence="6" id="KW-1185">Reference proteome</keyword>
<dbReference type="SUPFAM" id="SSF53474">
    <property type="entry name" value="alpha/beta-Hydrolases"/>
    <property type="match status" value="1"/>
</dbReference>
<evidence type="ECO:0000256" key="3">
    <source>
        <dbReference type="PROSITE-ProRule" id="PRU10038"/>
    </source>
</evidence>
<feature type="domain" description="Alpha/beta hydrolase fold-3" evidence="4">
    <location>
        <begin position="25"/>
        <end position="242"/>
    </location>
</feature>
<dbReference type="InterPro" id="IPR029058">
    <property type="entry name" value="AB_hydrolase_fold"/>
</dbReference>
<organism evidence="5 6">
    <name type="scientific">Halteria grandinella</name>
    <dbReference type="NCBI Taxonomy" id="5974"/>
    <lineage>
        <taxon>Eukaryota</taxon>
        <taxon>Sar</taxon>
        <taxon>Alveolata</taxon>
        <taxon>Ciliophora</taxon>
        <taxon>Intramacronucleata</taxon>
        <taxon>Spirotrichea</taxon>
        <taxon>Stichotrichia</taxon>
        <taxon>Sporadotrichida</taxon>
        <taxon>Halteriidae</taxon>
        <taxon>Halteria</taxon>
    </lineage>
</organism>
<name>A0A8J8P134_HALGN</name>
<protein>
    <recommendedName>
        <fullName evidence="4">Alpha/beta hydrolase fold-3 domain-containing protein</fullName>
    </recommendedName>
</protein>
<reference evidence="5" key="1">
    <citation type="submission" date="2019-06" db="EMBL/GenBank/DDBJ databases">
        <authorList>
            <person name="Zheng W."/>
        </authorList>
    </citation>
    <scope>NUCLEOTIDE SEQUENCE</scope>
    <source>
        <strain evidence="5">QDHG01</strain>
    </source>
</reference>
<proteinExistence type="inferred from homology"/>
<dbReference type="Gene3D" id="3.40.50.1820">
    <property type="entry name" value="alpha/beta hydrolase"/>
    <property type="match status" value="1"/>
</dbReference>
<accession>A0A8J8P134</accession>